<reference evidence="9 10" key="1">
    <citation type="journal article" date="2006" name="J. Bacteriol.">
        <title>Divergence and mosaicism among virulent soil phages of the Burkholderia cepacia complex.</title>
        <authorList>
            <person name="Summer E.J."/>
            <person name="Gonzalez C.F."/>
            <person name="Bomer M."/>
            <person name="Carlile T."/>
            <person name="Embry A."/>
            <person name="Kucherka A.M."/>
            <person name="Lee J."/>
            <person name="Mebane L."/>
            <person name="Morrison W.C."/>
            <person name="Mark L."/>
            <person name="King M.D."/>
            <person name="LiPuma J.J."/>
            <person name="Vidaver A.K."/>
            <person name="Young R."/>
        </authorList>
    </citation>
    <scope>NUCLEOTIDE SEQUENCE</scope>
</reference>
<evidence type="ECO:0000256" key="2">
    <source>
        <dbReference type="ARBA" id="ARBA00010752"/>
    </source>
</evidence>
<evidence type="ECO:0000256" key="1">
    <source>
        <dbReference type="ARBA" id="ARBA00004496"/>
    </source>
</evidence>
<keyword evidence="7" id="KW-0239">DNA-directed DNA polymerase</keyword>
<dbReference type="GO" id="GO:0003677">
    <property type="term" value="F:DNA binding"/>
    <property type="evidence" value="ECO:0007669"/>
    <property type="project" value="UniProtKB-KW"/>
</dbReference>
<dbReference type="GO" id="GO:0003887">
    <property type="term" value="F:DNA-directed DNA polymerase activity"/>
    <property type="evidence" value="ECO:0007669"/>
    <property type="project" value="UniProtKB-KW"/>
</dbReference>
<evidence type="ECO:0000313" key="10">
    <source>
        <dbReference type="Proteomes" id="UP000001248"/>
    </source>
</evidence>
<keyword evidence="5" id="KW-0548">Nucleotidyltransferase</keyword>
<evidence type="ECO:0000313" key="9">
    <source>
        <dbReference type="EMBL" id="AAR89306.1"/>
    </source>
</evidence>
<keyword evidence="10" id="KW-1185">Reference proteome</keyword>
<organism evidence="9 10">
    <name type="scientific">Burkholderia phage Bcep43</name>
    <dbReference type="NCBI Taxonomy" id="2883945"/>
    <lineage>
        <taxon>Viruses</taxon>
        <taxon>Duplodnaviria</taxon>
        <taxon>Heunggongvirae</taxon>
        <taxon>Uroviricota</taxon>
        <taxon>Caudoviricetes</taxon>
        <taxon>Naesvirus</taxon>
        <taxon>Naesvirus bcep43</taxon>
    </lineage>
</organism>
<dbReference type="InterPro" id="IPR046938">
    <property type="entry name" value="DNA_clamp_sf"/>
</dbReference>
<comment type="similarity">
    <text evidence="2">Belongs to the beta sliding clamp family.</text>
</comment>
<gene>
    <name evidence="9" type="primary">Bcep43-15</name>
</gene>
<evidence type="ECO:0000256" key="8">
    <source>
        <dbReference type="ARBA" id="ARBA00023125"/>
    </source>
</evidence>
<dbReference type="Proteomes" id="UP000001248">
    <property type="component" value="Genome"/>
</dbReference>
<dbReference type="GO" id="GO:0009360">
    <property type="term" value="C:DNA polymerase III complex"/>
    <property type="evidence" value="ECO:0007669"/>
    <property type="project" value="InterPro"/>
</dbReference>
<dbReference type="RefSeq" id="NP_958120.1">
    <property type="nucleotide sequence ID" value="NC_005342.2"/>
</dbReference>
<keyword evidence="6" id="KW-0235">DNA replication</keyword>
<evidence type="ECO:0000256" key="4">
    <source>
        <dbReference type="ARBA" id="ARBA00022679"/>
    </source>
</evidence>
<evidence type="ECO:0000256" key="6">
    <source>
        <dbReference type="ARBA" id="ARBA00022705"/>
    </source>
</evidence>
<accession>Q6UKD6</accession>
<dbReference type="PANTHER" id="PTHR30478:SF0">
    <property type="entry name" value="BETA SLIDING CLAMP"/>
    <property type="match status" value="1"/>
</dbReference>
<proteinExistence type="inferred from homology"/>
<dbReference type="KEGG" id="vg:2716791"/>
<protein>
    <submittedName>
        <fullName evidence="9">Gp15</fullName>
    </submittedName>
</protein>
<dbReference type="PANTHER" id="PTHR30478">
    <property type="entry name" value="DNA POLYMERASE III SUBUNIT BETA"/>
    <property type="match status" value="1"/>
</dbReference>
<dbReference type="Gene3D" id="3.10.150.10">
    <property type="entry name" value="DNA Polymerase III, subunit A, domain 2"/>
    <property type="match status" value="1"/>
</dbReference>
<dbReference type="GeneID" id="2716791"/>
<keyword evidence="8" id="KW-0238">DNA-binding</keyword>
<name>Q6UKD6_9CAUD</name>
<keyword evidence="4" id="KW-0808">Transferase</keyword>
<evidence type="ECO:0000256" key="3">
    <source>
        <dbReference type="ARBA" id="ARBA00022490"/>
    </source>
</evidence>
<evidence type="ECO:0000256" key="7">
    <source>
        <dbReference type="ARBA" id="ARBA00022932"/>
    </source>
</evidence>
<dbReference type="EMBL" id="AY368235">
    <property type="protein sequence ID" value="AAR89306.1"/>
    <property type="molecule type" value="Genomic_DNA"/>
</dbReference>
<evidence type="ECO:0000256" key="5">
    <source>
        <dbReference type="ARBA" id="ARBA00022695"/>
    </source>
</evidence>
<dbReference type="InterPro" id="IPR001001">
    <property type="entry name" value="DNA_polIII_beta"/>
</dbReference>
<dbReference type="SUPFAM" id="SSF55979">
    <property type="entry name" value="DNA clamp"/>
    <property type="match status" value="1"/>
</dbReference>
<comment type="subcellular location">
    <subcellularLocation>
        <location evidence="1">Cytoplasm</location>
    </subcellularLocation>
</comment>
<keyword evidence="3" id="KW-0963">Cytoplasm</keyword>
<dbReference type="GO" id="GO:0006271">
    <property type="term" value="P:DNA strand elongation involved in DNA replication"/>
    <property type="evidence" value="ECO:0007669"/>
    <property type="project" value="TreeGrafter"/>
</dbReference>
<sequence>MLTIPSHKLKAALTHAAKQDIRYYLNGILLEAAVNGDLHIVATDGHRAFIGRIAGGATSWPEFTSLIIPTDAIKVAAKKGDVTVAPAGARYALGSTLFDAIDGRFPDWRRIVPRGPAQPNENDWNADYLADAQTALRTWSGRKYAVTRLTPRGKNAGATVTCADDSAFSVLVPVRCGKDEVIVDDAFEPAAAR</sequence>